<dbReference type="Proteomes" id="UP001189429">
    <property type="component" value="Unassembled WGS sequence"/>
</dbReference>
<feature type="region of interest" description="Disordered" evidence="1">
    <location>
        <begin position="10"/>
        <end position="30"/>
    </location>
</feature>
<feature type="compositionally biased region" description="Acidic residues" evidence="1">
    <location>
        <begin position="468"/>
        <end position="479"/>
    </location>
</feature>
<evidence type="ECO:0008006" key="4">
    <source>
        <dbReference type="Google" id="ProtNLM"/>
    </source>
</evidence>
<organism evidence="2 3">
    <name type="scientific">Prorocentrum cordatum</name>
    <dbReference type="NCBI Taxonomy" id="2364126"/>
    <lineage>
        <taxon>Eukaryota</taxon>
        <taxon>Sar</taxon>
        <taxon>Alveolata</taxon>
        <taxon>Dinophyceae</taxon>
        <taxon>Prorocentrales</taxon>
        <taxon>Prorocentraceae</taxon>
        <taxon>Prorocentrum</taxon>
    </lineage>
</organism>
<sequence length="542" mass="57349">MAELAERLRARRHLEQAAPRGAAPESEMETERELYQWGRAIRQRQRQIIQALSGETEPLRDQLSPERKLRERRSVVDSKGTLFHGDSAASAGEGPKREAEPSIDQWGRVSSSAPRPPRGGGEAVTAVSSASGRPFASGRLAAAASAVTREPTGPHSNVGSELMRKLQARRGVVDSEGSAWQKLPEPQPVVSRTTSEQTQPAVSRNVSGDAESSPRPRGDPTAQPVASRTGAPTAPAGAGGGGELAAALQKRRCAMEEPPSPEPAREAEGPGPRRVPARRPCQSQALPAGGAQGLPLPWERLRRGALTWACEFWAPRALLPPPEEGECRPGVLCLSGEGEVFVCAPAPAPAGAPEQEDYACLLVSFKAQLLLSVCRWSGSPHTVGLCTKGAADEGPRSVFGGPADQTALVARLESEGEAAAFLAALGGLLPWLSVAFLDAERPGSELAALPLFTEASTVAPGSERGDVDADAEASDSEEELSWHAWSQSGPWELPGGRAPSEPEEPPGAPVEKMDANDFLEELDRKLDTQAFLEELDRLAGFA</sequence>
<evidence type="ECO:0000313" key="2">
    <source>
        <dbReference type="EMBL" id="CAK0839101.1"/>
    </source>
</evidence>
<name>A0ABN9T2I7_9DINO</name>
<gene>
    <name evidence="2" type="ORF">PCOR1329_LOCUS34872</name>
</gene>
<feature type="region of interest" description="Disordered" evidence="1">
    <location>
        <begin position="459"/>
        <end position="516"/>
    </location>
</feature>
<keyword evidence="3" id="KW-1185">Reference proteome</keyword>
<feature type="compositionally biased region" description="Basic and acidic residues" evidence="1">
    <location>
        <begin position="57"/>
        <end position="76"/>
    </location>
</feature>
<comment type="caution">
    <text evidence="2">The sequence shown here is derived from an EMBL/GenBank/DDBJ whole genome shotgun (WGS) entry which is preliminary data.</text>
</comment>
<feature type="compositionally biased region" description="Low complexity" evidence="1">
    <location>
        <begin position="269"/>
        <end position="280"/>
    </location>
</feature>
<reference evidence="2" key="1">
    <citation type="submission" date="2023-10" db="EMBL/GenBank/DDBJ databases">
        <authorList>
            <person name="Chen Y."/>
            <person name="Shah S."/>
            <person name="Dougan E. K."/>
            <person name="Thang M."/>
            <person name="Chan C."/>
        </authorList>
    </citation>
    <scope>NUCLEOTIDE SEQUENCE [LARGE SCALE GENOMIC DNA]</scope>
</reference>
<dbReference type="EMBL" id="CAUYUJ010014271">
    <property type="protein sequence ID" value="CAK0839101.1"/>
    <property type="molecule type" value="Genomic_DNA"/>
</dbReference>
<proteinExistence type="predicted"/>
<feature type="compositionally biased region" description="Polar residues" evidence="1">
    <location>
        <begin position="190"/>
        <end position="206"/>
    </location>
</feature>
<evidence type="ECO:0000313" key="3">
    <source>
        <dbReference type="Proteomes" id="UP001189429"/>
    </source>
</evidence>
<feature type="region of interest" description="Disordered" evidence="1">
    <location>
        <begin position="52"/>
        <end position="292"/>
    </location>
</feature>
<accession>A0ABN9T2I7</accession>
<evidence type="ECO:0000256" key="1">
    <source>
        <dbReference type="SAM" id="MobiDB-lite"/>
    </source>
</evidence>
<protein>
    <recommendedName>
        <fullName evidence="4">Anaphase-promoting complex subunit 1</fullName>
    </recommendedName>
</protein>